<dbReference type="EMBL" id="UINC01132102">
    <property type="protein sequence ID" value="SVD14204.1"/>
    <property type="molecule type" value="Genomic_DNA"/>
</dbReference>
<dbReference type="GO" id="GO:0009166">
    <property type="term" value="P:nucleotide catabolic process"/>
    <property type="evidence" value="ECO:0007669"/>
    <property type="project" value="InterPro"/>
</dbReference>
<dbReference type="GO" id="GO:0030288">
    <property type="term" value="C:outer membrane-bounded periplasmic space"/>
    <property type="evidence" value="ECO:0007669"/>
    <property type="project" value="TreeGrafter"/>
</dbReference>
<dbReference type="PANTHER" id="PTHR11575">
    <property type="entry name" value="5'-NUCLEOTIDASE-RELATED"/>
    <property type="match status" value="1"/>
</dbReference>
<evidence type="ECO:0000313" key="1">
    <source>
        <dbReference type="EMBL" id="SVD14204.1"/>
    </source>
</evidence>
<feature type="non-terminal residue" evidence="1">
    <location>
        <position position="191"/>
    </location>
</feature>
<dbReference type="SUPFAM" id="SSF56300">
    <property type="entry name" value="Metallo-dependent phosphatases"/>
    <property type="match status" value="1"/>
</dbReference>
<dbReference type="GO" id="GO:0016787">
    <property type="term" value="F:hydrolase activity"/>
    <property type="evidence" value="ECO:0007669"/>
    <property type="project" value="InterPro"/>
</dbReference>
<proteinExistence type="predicted"/>
<dbReference type="AlphaFoldDB" id="A0A382SWC8"/>
<dbReference type="InterPro" id="IPR006179">
    <property type="entry name" value="5_nucleotidase/apyrase"/>
</dbReference>
<reference evidence="1" key="1">
    <citation type="submission" date="2018-05" db="EMBL/GenBank/DDBJ databases">
        <authorList>
            <person name="Lanie J.A."/>
            <person name="Ng W.-L."/>
            <person name="Kazmierczak K.M."/>
            <person name="Andrzejewski T.M."/>
            <person name="Davidsen T.M."/>
            <person name="Wayne K.J."/>
            <person name="Tettelin H."/>
            <person name="Glass J.I."/>
            <person name="Rusch D."/>
            <person name="Podicherti R."/>
            <person name="Tsui H.-C.T."/>
            <person name="Winkler M.E."/>
        </authorList>
    </citation>
    <scope>NUCLEOTIDE SEQUENCE</scope>
</reference>
<dbReference type="InterPro" id="IPR029052">
    <property type="entry name" value="Metallo-depent_PP-like"/>
</dbReference>
<dbReference type="PANTHER" id="PTHR11575:SF24">
    <property type="entry name" value="5'-NUCLEOTIDASE"/>
    <property type="match status" value="1"/>
</dbReference>
<accession>A0A382SWC8</accession>
<protein>
    <recommendedName>
        <fullName evidence="2">Capsule synthesis protein CapA domain-containing protein</fullName>
    </recommendedName>
</protein>
<sequence>MRQEGNDPIILDAGDLFFTTPDLHDSNRVSEKYRASVIVTGYEQIGCDAINVGQYEFGGGEKFLLETTSTTQIPFISANLINTQTNQLLFNPYIIIEREGLKIAVIGLTNLLPKTIKNIRADDYITAGKSMIKKIKDQVDIVVMLVNANRADQKTLTKEFKEANLIFTSGSISLTRPMMNQPEKGPYLFST</sequence>
<organism evidence="1">
    <name type="scientific">marine metagenome</name>
    <dbReference type="NCBI Taxonomy" id="408172"/>
    <lineage>
        <taxon>unclassified sequences</taxon>
        <taxon>metagenomes</taxon>
        <taxon>ecological metagenomes</taxon>
    </lineage>
</organism>
<dbReference type="Gene3D" id="3.60.21.10">
    <property type="match status" value="1"/>
</dbReference>
<name>A0A382SWC8_9ZZZZ</name>
<gene>
    <name evidence="1" type="ORF">METZ01_LOCUS367058</name>
</gene>
<evidence type="ECO:0008006" key="2">
    <source>
        <dbReference type="Google" id="ProtNLM"/>
    </source>
</evidence>